<feature type="region of interest" description="Disordered" evidence="1">
    <location>
        <begin position="1"/>
        <end position="23"/>
    </location>
</feature>
<protein>
    <recommendedName>
        <fullName evidence="4">Class I SAM-dependent methyltransferase</fullName>
    </recommendedName>
</protein>
<evidence type="ECO:0008006" key="4">
    <source>
        <dbReference type="Google" id="ProtNLM"/>
    </source>
</evidence>
<reference evidence="2 3" key="1">
    <citation type="submission" date="2019-12" db="EMBL/GenBank/DDBJ databases">
        <title>Functional and genomic insights into the Sphingobium yanoikuyae YC-JY1, a bacterium efficiently degrading bisphenol A.</title>
        <authorList>
            <person name="Jia Y."/>
            <person name="Li X."/>
            <person name="Wang J."/>
            <person name="Eltoukhy A."/>
            <person name="Lamraoui I."/>
            <person name="Yan Y."/>
        </authorList>
    </citation>
    <scope>NUCLEOTIDE SEQUENCE [LARGE SCALE GENOMIC DNA]</scope>
    <source>
        <strain evidence="2 3">YC-JY1</strain>
    </source>
</reference>
<dbReference type="Gene3D" id="3.40.50.150">
    <property type="entry name" value="Vaccinia Virus protein VP39"/>
    <property type="match status" value="1"/>
</dbReference>
<evidence type="ECO:0000313" key="2">
    <source>
        <dbReference type="EMBL" id="QHD69749.1"/>
    </source>
</evidence>
<evidence type="ECO:0000256" key="1">
    <source>
        <dbReference type="SAM" id="MobiDB-lite"/>
    </source>
</evidence>
<name>A0A6P1GMK8_SPHYA</name>
<dbReference type="InterPro" id="IPR029063">
    <property type="entry name" value="SAM-dependent_MTases_sf"/>
</dbReference>
<dbReference type="SUPFAM" id="SSF53335">
    <property type="entry name" value="S-adenosyl-L-methionine-dependent methyltransferases"/>
    <property type="match status" value="1"/>
</dbReference>
<accession>A0A6P1GMK8</accession>
<sequence length="210" mass="23586">MTEEMAKAAGAEKANSISEEMIPSLEPEGRAALEDYLSRCETYLEYGCGGSTYVAAKSGVKTICAVDTSLEWIEDVERRTRGFPPRITLRHCDVGPVASWGHPVDAREIHQFHRYAILPWDAARATASQPDLVFVDGRFRVASFLYSLMSARAGTIILFDDYMDRAQYHEVEKFCKRVDNHGRMAVFLVGEQRPLVEIAESFARYSIIPA</sequence>
<gene>
    <name evidence="2" type="ORF">GS397_23760</name>
</gene>
<dbReference type="AlphaFoldDB" id="A0A6P1GMK8"/>
<dbReference type="RefSeq" id="WP_159367824.1">
    <property type="nucleotide sequence ID" value="NZ_CP047218.1"/>
</dbReference>
<proteinExistence type="predicted"/>
<dbReference type="Proteomes" id="UP000464086">
    <property type="component" value="Chromosome"/>
</dbReference>
<evidence type="ECO:0000313" key="3">
    <source>
        <dbReference type="Proteomes" id="UP000464086"/>
    </source>
</evidence>
<dbReference type="EMBL" id="CP047218">
    <property type="protein sequence ID" value="QHD69749.1"/>
    <property type="molecule type" value="Genomic_DNA"/>
</dbReference>
<organism evidence="2 3">
    <name type="scientific">Sphingobium yanoikuyae</name>
    <name type="common">Sphingomonas yanoikuyae</name>
    <dbReference type="NCBI Taxonomy" id="13690"/>
    <lineage>
        <taxon>Bacteria</taxon>
        <taxon>Pseudomonadati</taxon>
        <taxon>Pseudomonadota</taxon>
        <taxon>Alphaproteobacteria</taxon>
        <taxon>Sphingomonadales</taxon>
        <taxon>Sphingomonadaceae</taxon>
        <taxon>Sphingobium</taxon>
    </lineage>
</organism>